<dbReference type="Proteomes" id="UP000887565">
    <property type="component" value="Unplaced"/>
</dbReference>
<dbReference type="AlphaFoldDB" id="A0A915J9A1"/>
<keyword evidence="1" id="KW-1185">Reference proteome</keyword>
<dbReference type="WBParaSite" id="nRc.2.0.1.t23058-RA">
    <property type="protein sequence ID" value="nRc.2.0.1.t23058-RA"/>
    <property type="gene ID" value="nRc.2.0.1.g23058"/>
</dbReference>
<proteinExistence type="predicted"/>
<name>A0A915J9A1_ROMCU</name>
<organism evidence="1 2">
    <name type="scientific">Romanomermis culicivorax</name>
    <name type="common">Nematode worm</name>
    <dbReference type="NCBI Taxonomy" id="13658"/>
    <lineage>
        <taxon>Eukaryota</taxon>
        <taxon>Metazoa</taxon>
        <taxon>Ecdysozoa</taxon>
        <taxon>Nematoda</taxon>
        <taxon>Enoplea</taxon>
        <taxon>Dorylaimia</taxon>
        <taxon>Mermithida</taxon>
        <taxon>Mermithoidea</taxon>
        <taxon>Mermithidae</taxon>
        <taxon>Romanomermis</taxon>
    </lineage>
</organism>
<reference evidence="2" key="1">
    <citation type="submission" date="2022-11" db="UniProtKB">
        <authorList>
            <consortium name="WormBaseParasite"/>
        </authorList>
    </citation>
    <scope>IDENTIFICATION</scope>
</reference>
<evidence type="ECO:0000313" key="2">
    <source>
        <dbReference type="WBParaSite" id="nRc.2.0.1.t23058-RA"/>
    </source>
</evidence>
<accession>A0A915J9A1</accession>
<evidence type="ECO:0000313" key="1">
    <source>
        <dbReference type="Proteomes" id="UP000887565"/>
    </source>
</evidence>
<protein>
    <submittedName>
        <fullName evidence="2">Uncharacterized protein</fullName>
    </submittedName>
</protein>
<sequence>MPNEKRTYRHVSSINYDSKQLISLNDEKESSHVQEEEIHSASKNNLQICTNMDHSSASLIDDGKLEEMLDMIDIMTKMLNNVENKPAVDDRLNFSFFPTKELWSIGSSYD</sequence>